<feature type="region of interest" description="Disordered" evidence="1">
    <location>
        <begin position="63"/>
        <end position="88"/>
    </location>
</feature>
<keyword evidence="3" id="KW-1185">Reference proteome</keyword>
<dbReference type="Proteomes" id="UP001275084">
    <property type="component" value="Unassembled WGS sequence"/>
</dbReference>
<accession>A0AAJ0MK75</accession>
<sequence>MNSLNACYCANYYGSINCRNTVAKFGERCKLCMALKSGASMSHGLLSGDDLWMLPSSRPIAYNKDTGSSRSSSNASGRSTWGSSYLRK</sequence>
<name>A0AAJ0MK75_9PEZI</name>
<protein>
    <submittedName>
        <fullName evidence="2">Uncharacterized protein</fullName>
    </submittedName>
</protein>
<dbReference type="AlphaFoldDB" id="A0AAJ0MK75"/>
<evidence type="ECO:0000313" key="2">
    <source>
        <dbReference type="EMBL" id="KAK3363452.1"/>
    </source>
</evidence>
<dbReference type="EMBL" id="JAUIQD010000001">
    <property type="protein sequence ID" value="KAK3363452.1"/>
    <property type="molecule type" value="Genomic_DNA"/>
</dbReference>
<reference evidence="2" key="2">
    <citation type="submission" date="2023-06" db="EMBL/GenBank/DDBJ databases">
        <authorList>
            <consortium name="Lawrence Berkeley National Laboratory"/>
            <person name="Haridas S."/>
            <person name="Hensen N."/>
            <person name="Bonometti L."/>
            <person name="Westerberg I."/>
            <person name="Brannstrom I.O."/>
            <person name="Guillou S."/>
            <person name="Cros-Aarteil S."/>
            <person name="Calhoun S."/>
            <person name="Kuo A."/>
            <person name="Mondo S."/>
            <person name="Pangilinan J."/>
            <person name="Riley R."/>
            <person name="Labutti K."/>
            <person name="Andreopoulos B."/>
            <person name="Lipzen A."/>
            <person name="Chen C."/>
            <person name="Yanf M."/>
            <person name="Daum C."/>
            <person name="Ng V."/>
            <person name="Clum A."/>
            <person name="Steindorff A."/>
            <person name="Ohm R."/>
            <person name="Martin F."/>
            <person name="Silar P."/>
            <person name="Natvig D."/>
            <person name="Lalanne C."/>
            <person name="Gautier V."/>
            <person name="Ament-Velasquez S.L."/>
            <person name="Kruys A."/>
            <person name="Hutchinson M.I."/>
            <person name="Powell A.J."/>
            <person name="Barry K."/>
            <person name="Miller A.N."/>
            <person name="Grigoriev I.V."/>
            <person name="Debuchy R."/>
            <person name="Gladieux P."/>
            <person name="Thoren M.H."/>
            <person name="Johannesson H."/>
        </authorList>
    </citation>
    <scope>NUCLEOTIDE SEQUENCE</scope>
    <source>
        <strain evidence="2">CBS 955.72</strain>
    </source>
</reference>
<reference evidence="2" key="1">
    <citation type="journal article" date="2023" name="Mol. Phylogenet. Evol.">
        <title>Genome-scale phylogeny and comparative genomics of the fungal order Sordariales.</title>
        <authorList>
            <person name="Hensen N."/>
            <person name="Bonometti L."/>
            <person name="Westerberg I."/>
            <person name="Brannstrom I.O."/>
            <person name="Guillou S."/>
            <person name="Cros-Aarteil S."/>
            <person name="Calhoun S."/>
            <person name="Haridas S."/>
            <person name="Kuo A."/>
            <person name="Mondo S."/>
            <person name="Pangilinan J."/>
            <person name="Riley R."/>
            <person name="LaButti K."/>
            <person name="Andreopoulos B."/>
            <person name="Lipzen A."/>
            <person name="Chen C."/>
            <person name="Yan M."/>
            <person name="Daum C."/>
            <person name="Ng V."/>
            <person name="Clum A."/>
            <person name="Steindorff A."/>
            <person name="Ohm R.A."/>
            <person name="Martin F."/>
            <person name="Silar P."/>
            <person name="Natvig D.O."/>
            <person name="Lalanne C."/>
            <person name="Gautier V."/>
            <person name="Ament-Velasquez S.L."/>
            <person name="Kruys A."/>
            <person name="Hutchinson M.I."/>
            <person name="Powell A.J."/>
            <person name="Barry K."/>
            <person name="Miller A.N."/>
            <person name="Grigoriev I.V."/>
            <person name="Debuchy R."/>
            <person name="Gladieux P."/>
            <person name="Hiltunen Thoren M."/>
            <person name="Johannesson H."/>
        </authorList>
    </citation>
    <scope>NUCLEOTIDE SEQUENCE</scope>
    <source>
        <strain evidence="2">CBS 955.72</strain>
    </source>
</reference>
<proteinExistence type="predicted"/>
<feature type="compositionally biased region" description="Low complexity" evidence="1">
    <location>
        <begin position="66"/>
        <end position="88"/>
    </location>
</feature>
<comment type="caution">
    <text evidence="2">The sequence shown here is derived from an EMBL/GenBank/DDBJ whole genome shotgun (WGS) entry which is preliminary data.</text>
</comment>
<evidence type="ECO:0000256" key="1">
    <source>
        <dbReference type="SAM" id="MobiDB-lite"/>
    </source>
</evidence>
<evidence type="ECO:0000313" key="3">
    <source>
        <dbReference type="Proteomes" id="UP001275084"/>
    </source>
</evidence>
<gene>
    <name evidence="2" type="ORF">B0T25DRAFT_527503</name>
</gene>
<organism evidence="2 3">
    <name type="scientific">Lasiosphaeria hispida</name>
    <dbReference type="NCBI Taxonomy" id="260671"/>
    <lineage>
        <taxon>Eukaryota</taxon>
        <taxon>Fungi</taxon>
        <taxon>Dikarya</taxon>
        <taxon>Ascomycota</taxon>
        <taxon>Pezizomycotina</taxon>
        <taxon>Sordariomycetes</taxon>
        <taxon>Sordariomycetidae</taxon>
        <taxon>Sordariales</taxon>
        <taxon>Lasiosphaeriaceae</taxon>
        <taxon>Lasiosphaeria</taxon>
    </lineage>
</organism>